<dbReference type="Proteomes" id="UP001280156">
    <property type="component" value="Unassembled WGS sequence"/>
</dbReference>
<reference evidence="1 2" key="1">
    <citation type="submission" date="2023-08" db="EMBL/GenBank/DDBJ databases">
        <title>Implementing the SeqCode for naming new Mesorhizobium species isolated from Vachellia karroo root nodules.</title>
        <authorList>
            <person name="Van Lill M."/>
        </authorList>
    </citation>
    <scope>NUCLEOTIDE SEQUENCE [LARGE SCALE GENOMIC DNA]</scope>
    <source>
        <strain evidence="1 2">VK2B</strain>
    </source>
</reference>
<dbReference type="EMBL" id="JAVIIV010000003">
    <property type="protein sequence ID" value="MDX8484670.1"/>
    <property type="molecule type" value="Genomic_DNA"/>
</dbReference>
<dbReference type="RefSeq" id="WP_320294535.1">
    <property type="nucleotide sequence ID" value="NZ_JAVIIU010000003.1"/>
</dbReference>
<proteinExistence type="predicted"/>
<comment type="caution">
    <text evidence="1">The sequence shown here is derived from an EMBL/GenBank/DDBJ whole genome shotgun (WGS) entry which is preliminary data.</text>
</comment>
<dbReference type="InterPro" id="IPR024083">
    <property type="entry name" value="Fumarase/histidase_N"/>
</dbReference>
<dbReference type="GO" id="GO:0004397">
    <property type="term" value="F:histidine ammonia-lyase activity"/>
    <property type="evidence" value="ECO:0007669"/>
    <property type="project" value="UniProtKB-EC"/>
</dbReference>
<dbReference type="Gene3D" id="1.10.275.10">
    <property type="entry name" value="Fumarase/aspartase (N-terminal domain)"/>
    <property type="match status" value="1"/>
</dbReference>
<accession>A0ABU4YF10</accession>
<gene>
    <name evidence="1" type="primary">hutH</name>
    <name evidence="1" type="ORF">RFM52_05675</name>
</gene>
<evidence type="ECO:0000313" key="1">
    <source>
        <dbReference type="EMBL" id="MDX8484670.1"/>
    </source>
</evidence>
<dbReference type="Pfam" id="PF00221">
    <property type="entry name" value="Lyase_aromatic"/>
    <property type="match status" value="1"/>
</dbReference>
<protein>
    <submittedName>
        <fullName evidence="1">Histidine ammonia-lyase</fullName>
        <ecNumber evidence="1">4.3.1.3</ecNumber>
    </submittedName>
</protein>
<dbReference type="SUPFAM" id="SSF48557">
    <property type="entry name" value="L-aspartase-like"/>
    <property type="match status" value="1"/>
</dbReference>
<organism evidence="1 2">
    <name type="scientific">Mesorhizobium humile</name>
    <dbReference type="NCBI Taxonomy" id="3072313"/>
    <lineage>
        <taxon>Bacteria</taxon>
        <taxon>Pseudomonadati</taxon>
        <taxon>Pseudomonadota</taxon>
        <taxon>Alphaproteobacteria</taxon>
        <taxon>Hyphomicrobiales</taxon>
        <taxon>Phyllobacteriaceae</taxon>
        <taxon>Mesorhizobium</taxon>
    </lineage>
</organism>
<dbReference type="CDD" id="cd00332">
    <property type="entry name" value="PAL-HAL"/>
    <property type="match status" value="1"/>
</dbReference>
<dbReference type="Gene3D" id="1.20.200.10">
    <property type="entry name" value="Fumarase/aspartase (Central domain)"/>
    <property type="match status" value="1"/>
</dbReference>
<dbReference type="EC" id="4.3.1.3" evidence="1"/>
<evidence type="ECO:0000313" key="2">
    <source>
        <dbReference type="Proteomes" id="UP001280156"/>
    </source>
</evidence>
<dbReference type="PANTHER" id="PTHR10362">
    <property type="entry name" value="HISTIDINE AMMONIA-LYASE"/>
    <property type="match status" value="1"/>
</dbReference>
<dbReference type="InterPro" id="IPR001106">
    <property type="entry name" value="Aromatic_Lyase"/>
</dbReference>
<keyword evidence="1" id="KW-0456">Lyase</keyword>
<dbReference type="InterPro" id="IPR008948">
    <property type="entry name" value="L-Aspartase-like"/>
</dbReference>
<sequence>MTARVIVLDAKPLSAGDVAEIARRNARLVLGEQAMRRIRASRALIEHLTQLGKPLYGVTTGLGACVDTPLAQADLIAFQHSVPLSHSMGAGPSLSTEAVRALLVARICGMAAGGTGTSEGVVMGLIAALNAGVHPVIPSWGSVGAADLAPLGHLAWALRGDGETEYQGRIMPSAEALKLAGLEPLDLREKDGHAIIVANSLSTGTACLALEEVACLIDWSLAAVALNYEAFRSSLKAIDEDALAARPAFGQVEIGARLRAELSGSGLWQENAARRLQDPLSFRCVPQVWGGLLHAYEQAKLATEIELGHSGDNPVILPEAERVVSNGNFDLTAFTLTWENLGQALAHCAVGTANRSMKLMSPTVAELPRFLSARGGSRQGYAELQKPVAALEAEIRHLANPMSLSPLAISDGVEDQSSMAPRVVAKTAGIVERLRYLVAMELIFAATGVELRGVLDNMGEGPRRSYEAVRALVAPLDDDREMSADMARVARMVAGPRLL</sequence>
<keyword evidence="2" id="KW-1185">Reference proteome</keyword>
<name>A0ABU4YF10_9HYPH</name>